<reference evidence="12" key="1">
    <citation type="submission" date="2023-07" db="EMBL/GenBank/DDBJ databases">
        <title>Chromosome-level genome assembly of Artemia franciscana.</title>
        <authorList>
            <person name="Jo E."/>
        </authorList>
    </citation>
    <scope>NUCLEOTIDE SEQUENCE</scope>
    <source>
        <tissue evidence="12">Whole body</tissue>
    </source>
</reference>
<dbReference type="SUPFAM" id="SSF51182">
    <property type="entry name" value="RmlC-like cupins"/>
    <property type="match status" value="1"/>
</dbReference>
<dbReference type="EMBL" id="JAVRJZ010000007">
    <property type="protein sequence ID" value="KAK2720220.1"/>
    <property type="molecule type" value="Genomic_DNA"/>
</dbReference>
<dbReference type="PANTHER" id="PTHR23418">
    <property type="entry name" value="ACIREDUCTONE DIOXYGENASE"/>
    <property type="match status" value="1"/>
</dbReference>
<feature type="binding site" evidence="11">
    <location>
        <position position="51"/>
    </location>
    <ligand>
        <name>Fe(2+)</name>
        <dbReference type="ChEBI" id="CHEBI:29033"/>
        <note>for iron-dependent acireductone dioxygenase activity</note>
    </ligand>
</feature>
<sequence>MFNPKDVDENKEFIELKRSRGYTYEDSVEISPEKLPGYHDKIKMFFAEHIHTDEEIRFIEAGSGYFDVRDLDDKWIRILVEAGDLLVLPAGIYHRFTCDKNDYIKARRLFIGEPVWTPYNRPADDMEERKKYIDRMKCQKA</sequence>
<dbReference type="GO" id="GO:0019509">
    <property type="term" value="P:L-methionine salvage from methylthioadenosine"/>
    <property type="evidence" value="ECO:0007669"/>
    <property type="project" value="UniProtKB-UniRule"/>
</dbReference>
<evidence type="ECO:0000313" key="12">
    <source>
        <dbReference type="EMBL" id="KAK2720220.1"/>
    </source>
</evidence>
<feature type="binding site" evidence="11">
    <location>
        <position position="49"/>
    </location>
    <ligand>
        <name>Fe(2+)</name>
        <dbReference type="ChEBI" id="CHEBI:29033"/>
        <note>for iron-dependent acireductone dioxygenase activity</note>
    </ligand>
</feature>
<keyword evidence="9 11" id="KW-0486">Methionine biosynthesis</keyword>
<gene>
    <name evidence="12" type="ORF">QYM36_004196</name>
</gene>
<feature type="binding site" evidence="11">
    <location>
        <position position="94"/>
    </location>
    <ligand>
        <name>Ni(2+)</name>
        <dbReference type="ChEBI" id="CHEBI:49786"/>
        <note>for nickel-dependent acireductone dioxygenase activity</note>
    </ligand>
</feature>
<dbReference type="FunFam" id="2.60.120.10:FF:000099">
    <property type="entry name" value="1,2-dihydroxy-3-keto-5-methylthiopentene dioxygenase"/>
    <property type="match status" value="1"/>
</dbReference>
<dbReference type="GO" id="GO:0010309">
    <property type="term" value="F:acireductone dioxygenase [iron(II)-requiring] activity"/>
    <property type="evidence" value="ECO:0007669"/>
    <property type="project" value="UniProtKB-UniRule"/>
</dbReference>
<evidence type="ECO:0000313" key="13">
    <source>
        <dbReference type="Proteomes" id="UP001187531"/>
    </source>
</evidence>
<keyword evidence="13" id="KW-1185">Reference proteome</keyword>
<evidence type="ECO:0000256" key="8">
    <source>
        <dbReference type="ARBA" id="ARBA00023004"/>
    </source>
</evidence>
<evidence type="ECO:0000256" key="9">
    <source>
        <dbReference type="ARBA" id="ARBA00023167"/>
    </source>
</evidence>
<keyword evidence="2 11" id="KW-0963">Cytoplasm</keyword>
<dbReference type="InterPro" id="IPR011051">
    <property type="entry name" value="RmlC_Cupin_sf"/>
</dbReference>
<proteinExistence type="inferred from homology"/>
<comment type="function">
    <text evidence="11">Catalyzes 2 different reactions between oxygen and the acireductone 1,2-dihydroxy-3-keto-5-methylthiopentene (DHK-MTPene) depending upon the metal bound in the active site. Fe-containing acireductone dioxygenase (Fe-ARD) produces formate and 2-keto-4-methylthiobutyrate (KMTB), the alpha-ketoacid precursor of methionine in the methionine recycle pathway. Ni-containing acireductone dioxygenase (Ni-ARD) produces methylthiopropionate, carbon monoxide and formate, and does not lie on the methionine recycle pathway.</text>
</comment>
<dbReference type="GO" id="GO:0016151">
    <property type="term" value="F:nickel cation binding"/>
    <property type="evidence" value="ECO:0007669"/>
    <property type="project" value="UniProtKB-UniRule"/>
</dbReference>
<dbReference type="HAMAP" id="MF_03154">
    <property type="entry name" value="Salvage_MtnD_euk"/>
    <property type="match status" value="1"/>
</dbReference>
<dbReference type="InterPro" id="IPR027496">
    <property type="entry name" value="ARD_euk"/>
</dbReference>
<keyword evidence="4 11" id="KW-0028">Amino-acid biosynthesis</keyword>
<name>A0AA88HXZ3_ARTSF</name>
<comment type="subcellular location">
    <subcellularLocation>
        <location evidence="11">Cytoplasm</location>
    </subcellularLocation>
    <subcellularLocation>
        <location evidence="11">Nucleus</location>
    </subcellularLocation>
</comment>
<feature type="binding site" evidence="11">
    <location>
        <position position="55"/>
    </location>
    <ligand>
        <name>Fe(2+)</name>
        <dbReference type="ChEBI" id="CHEBI:29033"/>
        <note>for iron-dependent acireductone dioxygenase activity</note>
    </ligand>
</feature>
<comment type="similarity">
    <text evidence="11">Belongs to the acireductone dioxygenase (ARD) family.</text>
</comment>
<comment type="cofactor">
    <cofactor evidence="11">
        <name>Fe(2+)</name>
        <dbReference type="ChEBI" id="CHEBI:29033"/>
    </cofactor>
    <cofactor evidence="11">
        <name>Ni(2+)</name>
        <dbReference type="ChEBI" id="CHEBI:49786"/>
    </cofactor>
    <text evidence="11">Binds either 1 Fe or Ni cation per monomer. Iron-binding promotes an acireductone dioxygenase reaction producing 2-keto-4-methylthiobutyrate, while nickel-binding promotes an acireductone dioxygenase reaction producing 3-(methylsulfanyl)propanoate.</text>
</comment>
<dbReference type="CDD" id="cd02232">
    <property type="entry name" value="cupin_ARD"/>
    <property type="match status" value="1"/>
</dbReference>
<comment type="pathway">
    <text evidence="11">Amino-acid biosynthesis; L-methionine biosynthesis via salvage pathway; L-methionine from S-methyl-5-thio-alpha-D-ribose 1-phosphate: step 5/6.</text>
</comment>
<dbReference type="EC" id="1.13.11.54" evidence="11"/>
<evidence type="ECO:0000256" key="4">
    <source>
        <dbReference type="ARBA" id="ARBA00022605"/>
    </source>
</evidence>
<dbReference type="AlphaFoldDB" id="A0AA88HXZ3"/>
<evidence type="ECO:0000256" key="7">
    <source>
        <dbReference type="ARBA" id="ARBA00023002"/>
    </source>
</evidence>
<dbReference type="Proteomes" id="UP001187531">
    <property type="component" value="Unassembled WGS sequence"/>
</dbReference>
<feature type="binding site" evidence="11">
    <location>
        <position position="49"/>
    </location>
    <ligand>
        <name>Ni(2+)</name>
        <dbReference type="ChEBI" id="CHEBI:49786"/>
        <note>for nickel-dependent acireductone dioxygenase activity</note>
    </ligand>
</feature>
<keyword evidence="6 11" id="KW-0223">Dioxygenase</keyword>
<feature type="binding site" evidence="11">
    <location>
        <position position="55"/>
    </location>
    <ligand>
        <name>Ni(2+)</name>
        <dbReference type="ChEBI" id="CHEBI:49786"/>
        <note>for nickel-dependent acireductone dioxygenase activity</note>
    </ligand>
</feature>
<organism evidence="12 13">
    <name type="scientific">Artemia franciscana</name>
    <name type="common">Brine shrimp</name>
    <name type="synonym">Artemia sanfranciscana</name>
    <dbReference type="NCBI Taxonomy" id="6661"/>
    <lineage>
        <taxon>Eukaryota</taxon>
        <taxon>Metazoa</taxon>
        <taxon>Ecdysozoa</taxon>
        <taxon>Arthropoda</taxon>
        <taxon>Crustacea</taxon>
        <taxon>Branchiopoda</taxon>
        <taxon>Anostraca</taxon>
        <taxon>Artemiidae</taxon>
        <taxon>Artemia</taxon>
    </lineage>
</organism>
<evidence type="ECO:0000256" key="10">
    <source>
        <dbReference type="ARBA" id="ARBA00023242"/>
    </source>
</evidence>
<feature type="binding site" evidence="11">
    <location>
        <position position="51"/>
    </location>
    <ligand>
        <name>Ni(2+)</name>
        <dbReference type="ChEBI" id="CHEBI:49786"/>
        <note>for nickel-dependent acireductone dioxygenase activity</note>
    </ligand>
</feature>
<evidence type="ECO:0000256" key="11">
    <source>
        <dbReference type="HAMAP-Rule" id="MF_03154"/>
    </source>
</evidence>
<dbReference type="GO" id="GO:0010308">
    <property type="term" value="F:acireductone dioxygenase (Ni2+-requiring) activity"/>
    <property type="evidence" value="ECO:0007669"/>
    <property type="project" value="UniProtKB-UniRule"/>
</dbReference>
<keyword evidence="7 11" id="KW-0560">Oxidoreductase</keyword>
<accession>A0AA88HXZ3</accession>
<keyword evidence="8 11" id="KW-0408">Iron</keyword>
<evidence type="ECO:0000256" key="2">
    <source>
        <dbReference type="ARBA" id="ARBA00022490"/>
    </source>
</evidence>
<protein>
    <recommendedName>
        <fullName evidence="11">Acireductone dioxygenase</fullName>
    </recommendedName>
    <alternativeName>
        <fullName evidence="11">Acireductone dioxygenase (Fe(2+)-requiring)</fullName>
        <shortName evidence="11">ARD'</shortName>
        <shortName evidence="11">Fe-ARD</shortName>
        <ecNumber evidence="11">1.13.11.54</ecNumber>
    </alternativeName>
    <alternativeName>
        <fullName evidence="11">Acireductone dioxygenase (Ni(2+)-requiring)</fullName>
        <shortName evidence="11">ARD</shortName>
        <shortName evidence="11">Ni-ARD</shortName>
        <ecNumber evidence="11">1.13.11.53</ecNumber>
    </alternativeName>
</protein>
<evidence type="ECO:0000256" key="5">
    <source>
        <dbReference type="ARBA" id="ARBA00022723"/>
    </source>
</evidence>
<evidence type="ECO:0000256" key="1">
    <source>
        <dbReference type="ARBA" id="ARBA00000428"/>
    </source>
</evidence>
<comment type="catalytic activity">
    <reaction evidence="11">
        <text>1,2-dihydroxy-5-(methylsulfanyl)pent-1-en-3-one + O2 = 3-(methylsulfanyl)propanoate + CO + formate + 2 H(+)</text>
        <dbReference type="Rhea" id="RHEA:14161"/>
        <dbReference type="ChEBI" id="CHEBI:15378"/>
        <dbReference type="ChEBI" id="CHEBI:15379"/>
        <dbReference type="ChEBI" id="CHEBI:15740"/>
        <dbReference type="ChEBI" id="CHEBI:17245"/>
        <dbReference type="ChEBI" id="CHEBI:49016"/>
        <dbReference type="ChEBI" id="CHEBI:49252"/>
        <dbReference type="EC" id="1.13.11.53"/>
    </reaction>
</comment>
<dbReference type="GO" id="GO:0005506">
    <property type="term" value="F:iron ion binding"/>
    <property type="evidence" value="ECO:0007669"/>
    <property type="project" value="UniProtKB-UniRule"/>
</dbReference>
<dbReference type="Gene3D" id="2.60.120.10">
    <property type="entry name" value="Jelly Rolls"/>
    <property type="match status" value="1"/>
</dbReference>
<dbReference type="GO" id="GO:0005634">
    <property type="term" value="C:nucleus"/>
    <property type="evidence" value="ECO:0007669"/>
    <property type="project" value="UniProtKB-SubCell"/>
</dbReference>
<dbReference type="PANTHER" id="PTHR23418:SF0">
    <property type="entry name" value="ACIREDUCTONE DIOXYGENASE"/>
    <property type="match status" value="1"/>
</dbReference>
<dbReference type="InterPro" id="IPR014710">
    <property type="entry name" value="RmlC-like_jellyroll"/>
</dbReference>
<keyword evidence="10 11" id="KW-0539">Nucleus</keyword>
<keyword evidence="3 11" id="KW-0533">Nickel</keyword>
<evidence type="ECO:0000256" key="3">
    <source>
        <dbReference type="ARBA" id="ARBA00022596"/>
    </source>
</evidence>
<feature type="binding site" evidence="11">
    <location>
        <position position="94"/>
    </location>
    <ligand>
        <name>Fe(2+)</name>
        <dbReference type="ChEBI" id="CHEBI:29033"/>
        <note>for iron-dependent acireductone dioxygenase activity</note>
    </ligand>
</feature>
<dbReference type="InterPro" id="IPR004313">
    <property type="entry name" value="ARD"/>
</dbReference>
<dbReference type="GO" id="GO:0005737">
    <property type="term" value="C:cytoplasm"/>
    <property type="evidence" value="ECO:0007669"/>
    <property type="project" value="UniProtKB-SubCell"/>
</dbReference>
<keyword evidence="5 11" id="KW-0479">Metal-binding</keyword>
<comment type="catalytic activity">
    <reaction evidence="1 11">
        <text>1,2-dihydroxy-5-(methylsulfanyl)pent-1-en-3-one + O2 = 4-methylsulfanyl-2-oxobutanoate + formate + 2 H(+)</text>
        <dbReference type="Rhea" id="RHEA:24504"/>
        <dbReference type="ChEBI" id="CHEBI:15378"/>
        <dbReference type="ChEBI" id="CHEBI:15379"/>
        <dbReference type="ChEBI" id="CHEBI:15740"/>
        <dbReference type="ChEBI" id="CHEBI:16723"/>
        <dbReference type="ChEBI" id="CHEBI:49252"/>
        <dbReference type="EC" id="1.13.11.54"/>
    </reaction>
</comment>
<dbReference type="EC" id="1.13.11.53" evidence="11"/>
<dbReference type="Pfam" id="PF03079">
    <property type="entry name" value="ARD"/>
    <property type="match status" value="1"/>
</dbReference>
<comment type="caution">
    <text evidence="12">The sequence shown here is derived from an EMBL/GenBank/DDBJ whole genome shotgun (WGS) entry which is preliminary data.</text>
</comment>
<evidence type="ECO:0000256" key="6">
    <source>
        <dbReference type="ARBA" id="ARBA00022964"/>
    </source>
</evidence>